<name>A0A9P3GEJ9_9APHY</name>
<accession>A0A9P3GEJ9</accession>
<feature type="transmembrane region" description="Helical" evidence="1">
    <location>
        <begin position="77"/>
        <end position="95"/>
    </location>
</feature>
<dbReference type="OrthoDB" id="2756573at2759"/>
<keyword evidence="1" id="KW-0472">Membrane</keyword>
<keyword evidence="3" id="KW-1185">Reference proteome</keyword>
<dbReference type="AlphaFoldDB" id="A0A9P3GEJ9"/>
<dbReference type="Proteomes" id="UP000703269">
    <property type="component" value="Unassembled WGS sequence"/>
</dbReference>
<comment type="caution">
    <text evidence="2">The sequence shown here is derived from an EMBL/GenBank/DDBJ whole genome shotgun (WGS) entry which is preliminary data.</text>
</comment>
<dbReference type="EMBL" id="BPQB01000041">
    <property type="protein sequence ID" value="GJE94623.1"/>
    <property type="molecule type" value="Genomic_DNA"/>
</dbReference>
<reference evidence="2 3" key="1">
    <citation type="submission" date="2021-08" db="EMBL/GenBank/DDBJ databases">
        <title>Draft Genome Sequence of Phanerochaete sordida strain YK-624.</title>
        <authorList>
            <person name="Mori T."/>
            <person name="Dohra H."/>
            <person name="Suzuki T."/>
            <person name="Kawagishi H."/>
            <person name="Hirai H."/>
        </authorList>
    </citation>
    <scope>NUCLEOTIDE SEQUENCE [LARGE SCALE GENOMIC DNA]</scope>
    <source>
        <strain evidence="2 3">YK-624</strain>
    </source>
</reference>
<evidence type="ECO:0000313" key="2">
    <source>
        <dbReference type="EMBL" id="GJE94623.1"/>
    </source>
</evidence>
<evidence type="ECO:0000256" key="1">
    <source>
        <dbReference type="SAM" id="Phobius"/>
    </source>
</evidence>
<keyword evidence="1" id="KW-1133">Transmembrane helix</keyword>
<keyword evidence="1" id="KW-0812">Transmembrane</keyword>
<sequence length="149" mass="16167">MCATTVLAARLPTILSDALVLAVTLRRTWCLYMTARSARLRTPLAGILIRDGTVYFLASLVMNVAEVLVYHSLGQVYALPFICSVTGILFTRLFFDLRALADAGHAPPRALSEFETAQFHIATAFNSADSRTFAASEGDAETACGRDSF</sequence>
<gene>
    <name evidence="2" type="ORF">PsYK624_107940</name>
</gene>
<feature type="transmembrane region" description="Helical" evidence="1">
    <location>
        <begin position="53"/>
        <end position="71"/>
    </location>
</feature>
<protein>
    <submittedName>
        <fullName evidence="2">Uncharacterized protein</fullName>
    </submittedName>
</protein>
<proteinExistence type="predicted"/>
<organism evidence="2 3">
    <name type="scientific">Phanerochaete sordida</name>
    <dbReference type="NCBI Taxonomy" id="48140"/>
    <lineage>
        <taxon>Eukaryota</taxon>
        <taxon>Fungi</taxon>
        <taxon>Dikarya</taxon>
        <taxon>Basidiomycota</taxon>
        <taxon>Agaricomycotina</taxon>
        <taxon>Agaricomycetes</taxon>
        <taxon>Polyporales</taxon>
        <taxon>Phanerochaetaceae</taxon>
        <taxon>Phanerochaete</taxon>
    </lineage>
</organism>
<evidence type="ECO:0000313" key="3">
    <source>
        <dbReference type="Proteomes" id="UP000703269"/>
    </source>
</evidence>